<dbReference type="AlphaFoldDB" id="A0A8X7CIQ1"/>
<dbReference type="EMBL" id="BMAV01015685">
    <property type="protein sequence ID" value="GFY65767.1"/>
    <property type="molecule type" value="Genomic_DNA"/>
</dbReference>
<organism evidence="1 2">
    <name type="scientific">Trichonephila inaurata madagascariensis</name>
    <dbReference type="NCBI Taxonomy" id="2747483"/>
    <lineage>
        <taxon>Eukaryota</taxon>
        <taxon>Metazoa</taxon>
        <taxon>Ecdysozoa</taxon>
        <taxon>Arthropoda</taxon>
        <taxon>Chelicerata</taxon>
        <taxon>Arachnida</taxon>
        <taxon>Araneae</taxon>
        <taxon>Araneomorphae</taxon>
        <taxon>Entelegynae</taxon>
        <taxon>Araneoidea</taxon>
        <taxon>Nephilidae</taxon>
        <taxon>Trichonephila</taxon>
        <taxon>Trichonephila inaurata</taxon>
    </lineage>
</organism>
<reference evidence="1" key="1">
    <citation type="submission" date="2020-08" db="EMBL/GenBank/DDBJ databases">
        <title>Multicomponent nature underlies the extraordinary mechanical properties of spider dragline silk.</title>
        <authorList>
            <person name="Kono N."/>
            <person name="Nakamura H."/>
            <person name="Mori M."/>
            <person name="Yoshida Y."/>
            <person name="Ohtoshi R."/>
            <person name="Malay A.D."/>
            <person name="Moran D.A.P."/>
            <person name="Tomita M."/>
            <person name="Numata K."/>
            <person name="Arakawa K."/>
        </authorList>
    </citation>
    <scope>NUCLEOTIDE SEQUENCE</scope>
</reference>
<protein>
    <submittedName>
        <fullName evidence="1">Uncharacterized protein</fullName>
    </submittedName>
</protein>
<sequence length="109" mass="12536">MAFCSDQRIDMDFQHVSLPTFETLTAELPVDPTPCAKLQVTKADIKRSSYVKDQMYRSNPNTTTKFEQYISDAYQTISTEMFTPASENFVHRRHRATAKNGGYYENVVL</sequence>
<evidence type="ECO:0000313" key="2">
    <source>
        <dbReference type="Proteomes" id="UP000886998"/>
    </source>
</evidence>
<name>A0A8X7CIQ1_9ARAC</name>
<comment type="caution">
    <text evidence="1">The sequence shown here is derived from an EMBL/GenBank/DDBJ whole genome shotgun (WGS) entry which is preliminary data.</text>
</comment>
<gene>
    <name evidence="1" type="ORF">TNIN_197761</name>
</gene>
<accession>A0A8X7CIQ1</accession>
<dbReference type="Proteomes" id="UP000886998">
    <property type="component" value="Unassembled WGS sequence"/>
</dbReference>
<evidence type="ECO:0000313" key="1">
    <source>
        <dbReference type="EMBL" id="GFY65767.1"/>
    </source>
</evidence>
<proteinExistence type="predicted"/>
<keyword evidence="2" id="KW-1185">Reference proteome</keyword>
<dbReference type="OrthoDB" id="6460946at2759"/>